<evidence type="ECO:0000256" key="1">
    <source>
        <dbReference type="SAM" id="Phobius"/>
    </source>
</evidence>
<dbReference type="RefSeq" id="WP_209906044.1">
    <property type="nucleotide sequence ID" value="NZ_BAAAMI010000019.1"/>
</dbReference>
<keyword evidence="1" id="KW-0472">Membrane</keyword>
<keyword evidence="1" id="KW-0812">Transmembrane</keyword>
<dbReference type="Proteomes" id="UP000766570">
    <property type="component" value="Unassembled WGS sequence"/>
</dbReference>
<evidence type="ECO:0008006" key="4">
    <source>
        <dbReference type="Google" id="ProtNLM"/>
    </source>
</evidence>
<feature type="transmembrane region" description="Helical" evidence="1">
    <location>
        <begin position="70"/>
        <end position="93"/>
    </location>
</feature>
<comment type="caution">
    <text evidence="2">The sequence shown here is derived from an EMBL/GenBank/DDBJ whole genome shotgun (WGS) entry which is preliminary data.</text>
</comment>
<evidence type="ECO:0000313" key="3">
    <source>
        <dbReference type="Proteomes" id="UP000766570"/>
    </source>
</evidence>
<sequence>MSTIQGGGWETTARAREQAAAADLGRWLYTLQLEREEDRKSLANNVAGLVVGLIVTTASIMFLVRAHPAVLGFRLGGVALSALGLGFVAVYGYRMLFKDREGIRGILLGHVYEAGLVLERTRGQSHVVPRGTSILRHVAWDAGGDERPRDQLWITLPGGAVRGVETWSGFECRQLAQLAAHFGMPGEPERIAPVHAADIPELL</sequence>
<feature type="transmembrane region" description="Helical" evidence="1">
    <location>
        <begin position="42"/>
        <end position="64"/>
    </location>
</feature>
<name>A0ABS4W9A8_9MICC</name>
<reference evidence="2 3" key="1">
    <citation type="submission" date="2021-03" db="EMBL/GenBank/DDBJ databases">
        <title>Sequencing the genomes of 1000 actinobacteria strains.</title>
        <authorList>
            <person name="Klenk H.-P."/>
        </authorList>
    </citation>
    <scope>NUCLEOTIDE SEQUENCE [LARGE SCALE GENOMIC DNA]</scope>
    <source>
        <strain evidence="2 3">DSM 15454</strain>
    </source>
</reference>
<proteinExistence type="predicted"/>
<keyword evidence="3" id="KW-1185">Reference proteome</keyword>
<keyword evidence="1" id="KW-1133">Transmembrane helix</keyword>
<gene>
    <name evidence="2" type="ORF">JOF46_000690</name>
</gene>
<protein>
    <recommendedName>
        <fullName evidence="4">DUF2244 domain-containing protein</fullName>
    </recommendedName>
</protein>
<evidence type="ECO:0000313" key="2">
    <source>
        <dbReference type="EMBL" id="MBP2372778.1"/>
    </source>
</evidence>
<organism evidence="2 3">
    <name type="scientific">Paeniglutamicibacter psychrophenolicus</name>
    <dbReference type="NCBI Taxonomy" id="257454"/>
    <lineage>
        <taxon>Bacteria</taxon>
        <taxon>Bacillati</taxon>
        <taxon>Actinomycetota</taxon>
        <taxon>Actinomycetes</taxon>
        <taxon>Micrococcales</taxon>
        <taxon>Micrococcaceae</taxon>
        <taxon>Paeniglutamicibacter</taxon>
    </lineage>
</organism>
<accession>A0ABS4W9A8</accession>
<dbReference type="EMBL" id="JAGIOE010000001">
    <property type="protein sequence ID" value="MBP2372778.1"/>
    <property type="molecule type" value="Genomic_DNA"/>
</dbReference>